<dbReference type="Gene3D" id="3.40.50.980">
    <property type="match status" value="2"/>
</dbReference>
<dbReference type="FunFam" id="3.30.559.10:FF:000012">
    <property type="entry name" value="Non-ribosomal peptide synthetase"/>
    <property type="match status" value="1"/>
</dbReference>
<dbReference type="GO" id="GO:0043041">
    <property type="term" value="P:amino acid activation for nonribosomal peptide biosynthetic process"/>
    <property type="evidence" value="ECO:0007669"/>
    <property type="project" value="TreeGrafter"/>
</dbReference>
<evidence type="ECO:0000313" key="7">
    <source>
        <dbReference type="EMBL" id="CUS39187.1"/>
    </source>
</evidence>
<dbReference type="SMART" id="SM00823">
    <property type="entry name" value="PKS_PP"/>
    <property type="match status" value="1"/>
</dbReference>
<dbReference type="Gene3D" id="3.40.50.12780">
    <property type="entry name" value="N-terminal domain of ligase-like"/>
    <property type="match status" value="1"/>
</dbReference>
<dbReference type="SUPFAM" id="SSF52777">
    <property type="entry name" value="CoA-dependent acyltransferases"/>
    <property type="match status" value="4"/>
</dbReference>
<dbReference type="InterPro" id="IPR020806">
    <property type="entry name" value="PKS_PP-bd"/>
</dbReference>
<evidence type="ECO:0000256" key="2">
    <source>
        <dbReference type="ARBA" id="ARBA00006432"/>
    </source>
</evidence>
<dbReference type="SUPFAM" id="SSF56801">
    <property type="entry name" value="Acetyl-CoA synthetase-like"/>
    <property type="match status" value="2"/>
</dbReference>
<reference evidence="8" key="1">
    <citation type="submission" date="2015-10" db="EMBL/GenBank/DDBJ databases">
        <authorList>
            <person name="Luecker S."/>
            <person name="Luecker S."/>
        </authorList>
    </citation>
    <scope>NUCLEOTIDE SEQUENCE [LARGE SCALE GENOMIC DNA]</scope>
</reference>
<dbReference type="PROSITE" id="PS00455">
    <property type="entry name" value="AMP_BINDING"/>
    <property type="match status" value="1"/>
</dbReference>
<dbReference type="GO" id="GO:0003824">
    <property type="term" value="F:catalytic activity"/>
    <property type="evidence" value="ECO:0007669"/>
    <property type="project" value="InterPro"/>
</dbReference>
<dbReference type="Gene3D" id="1.10.1200.10">
    <property type="entry name" value="ACP-like"/>
    <property type="match status" value="1"/>
</dbReference>
<dbReference type="InterPro" id="IPR036736">
    <property type="entry name" value="ACP-like_sf"/>
</dbReference>
<dbReference type="SUPFAM" id="SSF47336">
    <property type="entry name" value="ACP-like"/>
    <property type="match status" value="1"/>
</dbReference>
<comment type="cofactor">
    <cofactor evidence="1">
        <name>pantetheine 4'-phosphate</name>
        <dbReference type="ChEBI" id="CHEBI:47942"/>
    </cofactor>
</comment>
<dbReference type="InterPro" id="IPR023213">
    <property type="entry name" value="CAT-like_dom_sf"/>
</dbReference>
<feature type="region of interest" description="Disordered" evidence="5">
    <location>
        <begin position="1688"/>
        <end position="1716"/>
    </location>
</feature>
<dbReference type="NCBIfam" id="TIGR01733">
    <property type="entry name" value="AA-adenyl-dom"/>
    <property type="match status" value="1"/>
</dbReference>
<feature type="domain" description="Carrier" evidence="6">
    <location>
        <begin position="971"/>
        <end position="1046"/>
    </location>
</feature>
<dbReference type="InterPro" id="IPR020845">
    <property type="entry name" value="AMP-binding_CS"/>
</dbReference>
<dbReference type="Pfam" id="PF13193">
    <property type="entry name" value="AMP-binding_C"/>
    <property type="match status" value="1"/>
</dbReference>
<dbReference type="InterPro" id="IPR025110">
    <property type="entry name" value="AMP-bd_C"/>
</dbReference>
<dbReference type="PANTHER" id="PTHR45527">
    <property type="entry name" value="NONRIBOSOMAL PEPTIDE SYNTHETASE"/>
    <property type="match status" value="1"/>
</dbReference>
<feature type="compositionally biased region" description="Basic and acidic residues" evidence="5">
    <location>
        <begin position="1704"/>
        <end position="1716"/>
    </location>
</feature>
<dbReference type="FunFam" id="1.10.1200.10:FF:000005">
    <property type="entry name" value="Nonribosomal peptide synthetase 1"/>
    <property type="match status" value="1"/>
</dbReference>
<feature type="compositionally biased region" description="Basic and acidic residues" evidence="5">
    <location>
        <begin position="1633"/>
        <end position="1649"/>
    </location>
</feature>
<keyword evidence="3" id="KW-0596">Phosphopantetheine</keyword>
<dbReference type="InterPro" id="IPR009081">
    <property type="entry name" value="PP-bd_ACP"/>
</dbReference>
<dbReference type="InterPro" id="IPR010071">
    <property type="entry name" value="AA_adenyl_dom"/>
</dbReference>
<dbReference type="Proteomes" id="UP000198736">
    <property type="component" value="Unassembled WGS sequence"/>
</dbReference>
<dbReference type="GO" id="GO:0005737">
    <property type="term" value="C:cytoplasm"/>
    <property type="evidence" value="ECO:0007669"/>
    <property type="project" value="TreeGrafter"/>
</dbReference>
<dbReference type="InterPro" id="IPR045851">
    <property type="entry name" value="AMP-bd_C_sf"/>
</dbReference>
<sequence length="1787" mass="196491">MQPSIDIQGFRLSPQQKRLWALQQTFGDVWSQGTLVIHGELDVVRLERAVDAAVAKHETFRTLFRREPGVKVPLQVIVEQSKPTWETVERQAKDAAAQATKRDELLDEHRRQTIDWERGPLVRCTLCRLSSREHWLLISLPAMCADARTLRNLAGEIAEGYGAAVRHGQAEEPVQYAQFAEWQNELLAGEDAPKGRQFWRESLADLAPMTVPFEQADEEAAGRRTEALIRDLDTEVVASLLALSERRETPVEALVLAAWQTVLSRVSGRRAYQMALLSDGRTYEELESGMGLFAKWVPLRCLVDPDKSFQELAAAVATDQHQAREWQEYFMWDSGPDATAPATTELVGFEFETVKPLAHAADVVFSFEPAAVRIEPLKLTLTCIKRNRSIQLRLQANGGLVHPAALPIVSEAVTALLTGAAAQPETSVGLLSMLSESQRRGLLHAGHGAAYPLPAAQSLVTLFERQAAARPETVAVVCGDRRLTYAELNVRANQIAHGLDRMGVGRGALVGLCVERSIEMVAGLLGVLKAGAAYVPLDPDNSSVRVRLAFEVSQAGIAAILTQEKWRSRLPAAGTPLHCLDFHDWIFAQEPSNNPDRVIHPLELAYVIYTSGSTGVPKGVAVTHLGVLNYTGFICRALRAEADLNYATVSTLGADLGNTVIFASLASGGCLHVIEYDTATDGRKFGAYCAKHPIDVLKIVPAHFQSLLATAEGAEVQPRRLLVLGGDVLSHALADQVTASGRCRLVNHYGPTETTIGCLTFPVEQHHEDARLSATVPIGRPIDNAEAYVLDERLEPAPIGVPGELYLGGAGLARGYLGRPDLTAQRFVPHPLASEPGSRLYKTGDLARALPDGTVEFLGRTDFQIKLRGYRIELGEIEACLTEHAGIQQAVVTARASRAGEKYLAAYVVPRDSGGEPPGWREFLKERVPDYMIPTALICLPALPLNQNGKVDRALLPDPEEYLASSRRYVAPRNPAEEMLAAIWGTILKRDRIGIHDDFFDLGGHSLLATQVMARTRSVFHVELPLRTLFEATTVAQLAEVIESARLLDGDAEVPPVSRVERDGPAPLSFAQQRLWVLTQLDPDGASYNLPIALRLSGALDVAALERSVNELIRRHEALRTTVVLIDGQPAQVVAPTSAVTLHVIPLEHLNASEREEALLRLATAEAQRPFELAHGPMLRVTLLRLAAEEHVLLLTMHHIVSDAWSSHILVREMTELYVAQVQGRPALLPELPVQYADFSIWQRQWLSGARLNRQLDYWKERLSGALEPLNLPMDHPRPPVQTSRGASLTISLSSELSSAMTELSRREGVTLFMTLLAGFYALLFRYTGRPDLIVGSPIANRTRSEIEGLIGFFVNTLALRADLSGNQSVRELLALVRQVCLGAYTHQDMPFEKLVEALQPVRDASYSPVFQVMFELQNAPTAELAVPGLRIATVDVEPLTAKFDLTLTLCETESGLTASMEYNTDLFSADSVMRMLRHYQLILQDMAAQPNATIEELRLLTGEEERRLLSDWNEGPSLHVPDRSIPQLFEMQALAAPDSVAVSWLDRRVTYRELNRRANRVAHGLLIKGVKPDTVVALLGDRDPDFLAMLLGILKAGGMYLPLDAGHPDHRLAHMLDESRARVLLTTEIHRAREATGGKAHGERKADPADDGGGSIVGEAGLQSRPVLACGGSHLCDLYVRLHRGAQGSDHRTSRDAQSPVGKSDDALSDRRRRDRADRVPVFRHFHLAVSSSALMRWPSLHRSRRNCSRSSQAAASCRGDRRDSLRDRACAIAEHARYGSRQEGG</sequence>
<dbReference type="PANTHER" id="PTHR45527:SF1">
    <property type="entry name" value="FATTY ACID SYNTHASE"/>
    <property type="match status" value="1"/>
</dbReference>
<evidence type="ECO:0000256" key="5">
    <source>
        <dbReference type="SAM" id="MobiDB-lite"/>
    </source>
</evidence>
<gene>
    <name evidence="7" type="ORF">COMA2_70014</name>
</gene>
<dbReference type="GO" id="GO:0044550">
    <property type="term" value="P:secondary metabolite biosynthetic process"/>
    <property type="evidence" value="ECO:0007669"/>
    <property type="project" value="UniProtKB-ARBA"/>
</dbReference>
<organism evidence="7 8">
    <name type="scientific">Candidatus Nitrospira nitrificans</name>
    <dbReference type="NCBI Taxonomy" id="1742973"/>
    <lineage>
        <taxon>Bacteria</taxon>
        <taxon>Pseudomonadati</taxon>
        <taxon>Nitrospirota</taxon>
        <taxon>Nitrospiria</taxon>
        <taxon>Nitrospirales</taxon>
        <taxon>Nitrospiraceae</taxon>
        <taxon>Nitrospira</taxon>
    </lineage>
</organism>
<keyword evidence="4" id="KW-0597">Phosphoprotein</keyword>
<keyword evidence="8" id="KW-1185">Reference proteome</keyword>
<dbReference type="FunFam" id="3.40.50.12780:FF:000012">
    <property type="entry name" value="Non-ribosomal peptide synthetase"/>
    <property type="match status" value="1"/>
</dbReference>
<dbReference type="Gene3D" id="3.30.559.30">
    <property type="entry name" value="Nonribosomal peptide synthetase, condensation domain"/>
    <property type="match status" value="2"/>
</dbReference>
<evidence type="ECO:0000259" key="6">
    <source>
        <dbReference type="PROSITE" id="PS50075"/>
    </source>
</evidence>
<dbReference type="Gene3D" id="3.30.300.30">
    <property type="match status" value="1"/>
</dbReference>
<dbReference type="InterPro" id="IPR042099">
    <property type="entry name" value="ANL_N_sf"/>
</dbReference>
<dbReference type="Gene3D" id="2.30.38.10">
    <property type="entry name" value="Luciferase, Domain 3"/>
    <property type="match status" value="1"/>
</dbReference>
<feature type="region of interest" description="Disordered" evidence="5">
    <location>
        <begin position="1633"/>
        <end position="1659"/>
    </location>
</feature>
<dbReference type="Gene3D" id="3.30.559.10">
    <property type="entry name" value="Chloramphenicol acetyltransferase-like domain"/>
    <property type="match status" value="2"/>
</dbReference>
<dbReference type="FunFam" id="2.30.38.10:FF:000001">
    <property type="entry name" value="Non-ribosomal peptide synthetase PvdI"/>
    <property type="match status" value="1"/>
</dbReference>
<comment type="similarity">
    <text evidence="2">Belongs to the ATP-dependent AMP-binding enzyme family.</text>
</comment>
<dbReference type="Pfam" id="PF00501">
    <property type="entry name" value="AMP-binding"/>
    <property type="match status" value="2"/>
</dbReference>
<dbReference type="CDD" id="cd19531">
    <property type="entry name" value="LCL_NRPS-like"/>
    <property type="match status" value="1"/>
</dbReference>
<dbReference type="CDD" id="cd05930">
    <property type="entry name" value="A_NRPS"/>
    <property type="match status" value="1"/>
</dbReference>
<proteinExistence type="inferred from homology"/>
<dbReference type="InterPro" id="IPR000873">
    <property type="entry name" value="AMP-dep_synth/lig_dom"/>
</dbReference>
<name>A0A0S4LNP5_9BACT</name>
<evidence type="ECO:0000256" key="1">
    <source>
        <dbReference type="ARBA" id="ARBA00001957"/>
    </source>
</evidence>
<dbReference type="PROSITE" id="PS50075">
    <property type="entry name" value="CARRIER"/>
    <property type="match status" value="1"/>
</dbReference>
<dbReference type="FunFam" id="3.40.50.980:FF:000001">
    <property type="entry name" value="Non-ribosomal peptide synthetase"/>
    <property type="match status" value="1"/>
</dbReference>
<dbReference type="STRING" id="1742973.COMA2_70014"/>
<protein>
    <submittedName>
        <fullName evidence="7">Multi-domain non-ribosomal peptide synthetase</fullName>
    </submittedName>
</protein>
<evidence type="ECO:0000256" key="4">
    <source>
        <dbReference type="ARBA" id="ARBA00022553"/>
    </source>
</evidence>
<dbReference type="Pfam" id="PF00550">
    <property type="entry name" value="PP-binding"/>
    <property type="match status" value="1"/>
</dbReference>
<dbReference type="Pfam" id="PF00668">
    <property type="entry name" value="Condensation"/>
    <property type="match status" value="2"/>
</dbReference>
<dbReference type="FunFam" id="3.30.300.30:FF:000010">
    <property type="entry name" value="Enterobactin synthetase component F"/>
    <property type="match status" value="1"/>
</dbReference>
<evidence type="ECO:0000313" key="8">
    <source>
        <dbReference type="Proteomes" id="UP000198736"/>
    </source>
</evidence>
<dbReference type="InterPro" id="IPR001242">
    <property type="entry name" value="Condensation_dom"/>
</dbReference>
<evidence type="ECO:0000256" key="3">
    <source>
        <dbReference type="ARBA" id="ARBA00022450"/>
    </source>
</evidence>
<accession>A0A0S4LNP5</accession>
<dbReference type="EMBL" id="CZPZ01000034">
    <property type="protein sequence ID" value="CUS39187.1"/>
    <property type="molecule type" value="Genomic_DNA"/>
</dbReference>
<dbReference type="GO" id="GO:0031177">
    <property type="term" value="F:phosphopantetheine binding"/>
    <property type="evidence" value="ECO:0007669"/>
    <property type="project" value="InterPro"/>
</dbReference>